<feature type="region of interest" description="Disordered" evidence="1">
    <location>
        <begin position="38"/>
        <end position="97"/>
    </location>
</feature>
<reference evidence="2 3" key="1">
    <citation type="journal article" date="2018" name="Sci. Rep.">
        <title>Genomic signatures of local adaptation to the degree of environmental predictability in rotifers.</title>
        <authorList>
            <person name="Franch-Gras L."/>
            <person name="Hahn C."/>
            <person name="Garcia-Roger E.M."/>
            <person name="Carmona M.J."/>
            <person name="Serra M."/>
            <person name="Gomez A."/>
        </authorList>
    </citation>
    <scope>NUCLEOTIDE SEQUENCE [LARGE SCALE GENOMIC DNA]</scope>
    <source>
        <strain evidence="2">HYR1</strain>
    </source>
</reference>
<evidence type="ECO:0000256" key="1">
    <source>
        <dbReference type="SAM" id="MobiDB-lite"/>
    </source>
</evidence>
<name>A0A3M7QLS4_BRAPC</name>
<protein>
    <submittedName>
        <fullName evidence="2">Uncharacterized protein</fullName>
    </submittedName>
</protein>
<dbReference type="AlphaFoldDB" id="A0A3M7QLS4"/>
<feature type="compositionally biased region" description="Basic and acidic residues" evidence="1">
    <location>
        <begin position="86"/>
        <end position="97"/>
    </location>
</feature>
<sequence>MNLIYRLDWYVKKEEISIKKNSTKKFLDISGSLRLRSYRENMTPEQKEKETKRYKNRASNKTPTQIIQSQESQQRHRKNMTSELAEIEKNRLAELNK</sequence>
<keyword evidence="3" id="KW-1185">Reference proteome</keyword>
<accession>A0A3M7QLS4</accession>
<feature type="compositionally biased region" description="Polar residues" evidence="1">
    <location>
        <begin position="59"/>
        <end position="72"/>
    </location>
</feature>
<proteinExistence type="predicted"/>
<evidence type="ECO:0000313" key="2">
    <source>
        <dbReference type="EMBL" id="RNA12250.1"/>
    </source>
</evidence>
<comment type="caution">
    <text evidence="2">The sequence shown here is derived from an EMBL/GenBank/DDBJ whole genome shotgun (WGS) entry which is preliminary data.</text>
</comment>
<dbReference type="EMBL" id="REGN01005734">
    <property type="protein sequence ID" value="RNA12250.1"/>
    <property type="molecule type" value="Genomic_DNA"/>
</dbReference>
<gene>
    <name evidence="2" type="ORF">BpHYR1_043033</name>
</gene>
<organism evidence="2 3">
    <name type="scientific">Brachionus plicatilis</name>
    <name type="common">Marine rotifer</name>
    <name type="synonym">Brachionus muelleri</name>
    <dbReference type="NCBI Taxonomy" id="10195"/>
    <lineage>
        <taxon>Eukaryota</taxon>
        <taxon>Metazoa</taxon>
        <taxon>Spiralia</taxon>
        <taxon>Gnathifera</taxon>
        <taxon>Rotifera</taxon>
        <taxon>Eurotatoria</taxon>
        <taxon>Monogononta</taxon>
        <taxon>Pseudotrocha</taxon>
        <taxon>Ploima</taxon>
        <taxon>Brachionidae</taxon>
        <taxon>Brachionus</taxon>
    </lineage>
</organism>
<evidence type="ECO:0000313" key="3">
    <source>
        <dbReference type="Proteomes" id="UP000276133"/>
    </source>
</evidence>
<dbReference type="Proteomes" id="UP000276133">
    <property type="component" value="Unassembled WGS sequence"/>
</dbReference>